<keyword evidence="3" id="KW-0882">Thioester bond</keyword>
<comment type="similarity">
    <text evidence="1">Belongs to the protease inhibitor I39 (alpha-2-macroglobulin) family. Bacterial alpha-2-macroglobulin subfamily.</text>
</comment>
<keyword evidence="9" id="KW-1185">Reference proteome</keyword>
<feature type="region of interest" description="Disordered" evidence="5">
    <location>
        <begin position="1387"/>
        <end position="1417"/>
    </location>
</feature>
<evidence type="ECO:0000256" key="1">
    <source>
        <dbReference type="ARBA" id="ARBA00010556"/>
    </source>
</evidence>
<dbReference type="InterPro" id="IPR001599">
    <property type="entry name" value="Macroglobln_a2"/>
</dbReference>
<dbReference type="SMART" id="SM01360">
    <property type="entry name" value="A2M"/>
    <property type="match status" value="1"/>
</dbReference>
<feature type="signal peptide" evidence="6">
    <location>
        <begin position="1"/>
        <end position="20"/>
    </location>
</feature>
<dbReference type="InterPro" id="IPR008930">
    <property type="entry name" value="Terpenoid_cyclase/PrenylTrfase"/>
</dbReference>
<dbReference type="InterPro" id="IPR002890">
    <property type="entry name" value="MG2"/>
</dbReference>
<feature type="chain" id="PRO_5047173893" description="Alpha-2-macroglobulin domain-containing protein" evidence="6">
    <location>
        <begin position="21"/>
        <end position="2040"/>
    </location>
</feature>
<dbReference type="InterPro" id="IPR041246">
    <property type="entry name" value="Bact_MG10"/>
</dbReference>
<sequence>MRSFLLFVLFSLAMLIGSSAPLLPAAPDPRKWKQIDALLAKNQTASAATLVEELYRQARQQQDTPEYLRALLYKLRLLEAKEEEADEKAIALLEADLKVARFPARPVLHSLLGQLYAAYYQQHRYQLYNRTAGGAASTADIQTWDAARLGSAVVRHYRASVADEPGRQQQVLLKSLGYAIEGGTAETRSLRPTLYDVLAHRAIDALGNEEYYITRPAEQFQPTDPALFGPAPEFARLPLAGPAADSLNGRLHALRVLQELTAFRLQQAGNRAALASVDLKRIDFLRLSSPQLSAAYLAALVRLADEYRALPISTEFLARQAQEYRAGQPEQAVAAARTAEERFPTSRGAKMARRIREEIEQPTLSFSTDEVVLPGQPWALAASGRNVRELHAWAYRITLDEWKSYQRYQQRREVLFAKRYARALATAPAAAWTVPVLAAPTRYAPQEITGAGAALPLGHYLILLSNQASEPSKARPGGTTSYAVLSVSELSALTRFDDKQRETSVLLLHRRSGTLLPEARVIPVLARYNSKTRQTSYRSGPAQQPDATGELRFPATEPQTVAAGQEYLDGVQVVRGADTLEIGGFAGYHPAYYEPSEAHTQRQTFLYTDRSIYRPGQTLYFKGIVAENTGGKARLLVNEAVTVRLVDVNGQTVQTMPFTSSVFGSFHGSLVLPTGLLNGQMSLQTEHGSVGFGVEDYKRPTFAVTFQPITGTPALGKEITLRGQAAAYAGQPVDGATVSYRVVRRVLLPLFSYDGRGLPGREGTTEIAQGTAQTDADGNFTVSFVAAPSDVPAGLRWQPGHLFEVTADVTDAAGETRTGKETVLVGNQPVQLRLEMPALLDRQRLPALHLYSMGATGQPRPVAGTLRLYALTPQARPAGLPEFIPVSEDNQPFDQKLVRELPFSTEKTSVLDLNAVLSALPTGRYELEARATTADSAQARQRFTLYDSQAATIPYATPDWVVSLQDTVAAGQTATLLLGSRNADTRVLLEVEGGGQLLRKEWLTLAANEQRRVLVPADPSLQGRPLYIHITQVRDNRLYRHTAVVRVVLPPAPLSLGIATFRDKLQPGQKETWRVTIRQADGKPADGELLATLYDQSLDVFQPHSFAPLVFQDNYYPIRFAWQGEFAQLNSRVLFLTKLSPEPAALVYPALNTWGAFDRNGGGMLYEAMVVSDAMAAPAPAGARASRMAKAMSVQGNAAALGGVAEEQQAGMNDSQPRPDLSGVQARKDFRETALWLPALRTNAQGEMVLEFQMPEAVTRWQLLALAHDQQLHTGLLRRELLTQKPLQVTPNAPRFFREGDQLRFSAKLSNLTAQPLNGTAQLFLLDARTQQPLESRLLKGAAQQNFALAANQSSAVEWELTIPETAEGQVPLEAITYRVVAQGQVAGGEQKAGKKTKGEKRQARNEPPATFSDGEENTLPVLTNRVLITESLPLPIVGPATREFVLPKLASTTSATRRNYSLTLEMTANPAWYAVQALPYLLEPHYETSEQVFGRLYANLIAARILSQNPKLQPVLAEWKRAAQAGNQAALASKLEQNQELKTLLLQETPWVREAQTETERMRRLTELFDGARLQRETTQALTKLARMQQPTGAFPWFEKMPDDRYITQLIVAGFGKLRQLGAFDAQQDALARPLLDNALRYLDEQLQQDYTELRRQKNVDLKQNHLQDLHIQALYARSFWPQPTVVKAAQPALAYYQQQVATHWAGQTRYLQALTALALHRGKSQPAVVKDIMRGLSENALHSPELGMYWKEVRGGYYWREAPTETQATLIEAYDEISNDQKAVDEMKLWLLKRKQTQSWESTRATADACYALLLRGSDWLQPAAPLRIQVGPETVKPTSQQAGTGYFKTTWPAADVKAAQGTVTVQKPDAGVAWGALYWQYFEQLDKVTPAATPLSLERQLFREQRTAGGPVLEPLTSSTPLRVGDVLVVRLVLRSDRDLEYVHLKDQRAAGLELIGQTSGYRYQGGLGYYESPRDAATSFFLSSFPKGTHTFEYRLRAAQSGNFSGGLSQIQCLYAPEFTSHAAGARVQVEPLGRR</sequence>
<feature type="coiled-coil region" evidence="4">
    <location>
        <begin position="68"/>
        <end position="95"/>
    </location>
</feature>
<dbReference type="Pfam" id="PF00207">
    <property type="entry name" value="A2M"/>
    <property type="match status" value="1"/>
</dbReference>
<dbReference type="Gene3D" id="1.50.10.20">
    <property type="match status" value="1"/>
</dbReference>
<dbReference type="PANTHER" id="PTHR11412">
    <property type="entry name" value="MACROGLOBULIN / COMPLEMENT"/>
    <property type="match status" value="1"/>
</dbReference>
<evidence type="ECO:0000256" key="4">
    <source>
        <dbReference type="SAM" id="Coils"/>
    </source>
</evidence>
<accession>A0ABS8A6H7</accession>
<protein>
    <recommendedName>
        <fullName evidence="7">Alpha-2-macroglobulin domain-containing protein</fullName>
    </recommendedName>
</protein>
<dbReference type="InterPro" id="IPR050473">
    <property type="entry name" value="A2M/Complement_sys"/>
</dbReference>
<keyword evidence="4" id="KW-0175">Coiled coil</keyword>
<dbReference type="Pfam" id="PF17973">
    <property type="entry name" value="bMG10"/>
    <property type="match status" value="1"/>
</dbReference>
<gene>
    <name evidence="8" type="ORF">LGH70_00280</name>
</gene>
<evidence type="ECO:0000256" key="3">
    <source>
        <dbReference type="ARBA" id="ARBA00022966"/>
    </source>
</evidence>
<evidence type="ECO:0000256" key="6">
    <source>
        <dbReference type="SAM" id="SignalP"/>
    </source>
</evidence>
<dbReference type="RefSeq" id="WP_226181589.1">
    <property type="nucleotide sequence ID" value="NZ_JAJADQ010000001.1"/>
</dbReference>
<organism evidence="8 9">
    <name type="scientific">Hymenobacter nitidus</name>
    <dbReference type="NCBI Taxonomy" id="2880929"/>
    <lineage>
        <taxon>Bacteria</taxon>
        <taxon>Pseudomonadati</taxon>
        <taxon>Bacteroidota</taxon>
        <taxon>Cytophagia</taxon>
        <taxon>Cytophagales</taxon>
        <taxon>Hymenobacteraceae</taxon>
        <taxon>Hymenobacter</taxon>
    </lineage>
</organism>
<dbReference type="PANTHER" id="PTHR11412:SF136">
    <property type="entry name" value="CD109 ANTIGEN"/>
    <property type="match status" value="1"/>
</dbReference>
<name>A0ABS8A6H7_9BACT</name>
<evidence type="ECO:0000259" key="7">
    <source>
        <dbReference type="SMART" id="SM01360"/>
    </source>
</evidence>
<keyword evidence="2 6" id="KW-0732">Signal</keyword>
<proteinExistence type="inferred from homology"/>
<evidence type="ECO:0000313" key="8">
    <source>
        <dbReference type="EMBL" id="MCB2375998.1"/>
    </source>
</evidence>
<comment type="caution">
    <text evidence="8">The sequence shown here is derived from an EMBL/GenBank/DDBJ whole genome shotgun (WGS) entry which is preliminary data.</text>
</comment>
<reference evidence="8" key="1">
    <citation type="submission" date="2021-10" db="EMBL/GenBank/DDBJ databases">
        <authorList>
            <person name="Dean J.D."/>
            <person name="Kim M.K."/>
            <person name="Newey C.N."/>
            <person name="Stoker T.S."/>
            <person name="Thompson D.W."/>
            <person name="Grose J.H."/>
        </authorList>
    </citation>
    <scope>NUCLEOTIDE SEQUENCE</scope>
    <source>
        <strain evidence="8">BT635</strain>
    </source>
</reference>
<dbReference type="Proteomes" id="UP001165297">
    <property type="component" value="Unassembled WGS sequence"/>
</dbReference>
<dbReference type="Pfam" id="PF01835">
    <property type="entry name" value="MG2"/>
    <property type="match status" value="1"/>
</dbReference>
<dbReference type="EMBL" id="JAJADQ010000001">
    <property type="protein sequence ID" value="MCB2375998.1"/>
    <property type="molecule type" value="Genomic_DNA"/>
</dbReference>
<feature type="domain" description="Alpha-2-macroglobulin" evidence="7">
    <location>
        <begin position="1233"/>
        <end position="1323"/>
    </location>
</feature>
<dbReference type="Gene3D" id="2.60.40.1930">
    <property type="match status" value="1"/>
</dbReference>
<evidence type="ECO:0000313" key="9">
    <source>
        <dbReference type="Proteomes" id="UP001165297"/>
    </source>
</evidence>
<evidence type="ECO:0000256" key="5">
    <source>
        <dbReference type="SAM" id="MobiDB-lite"/>
    </source>
</evidence>
<dbReference type="SUPFAM" id="SSF48239">
    <property type="entry name" value="Terpenoid cyclases/Protein prenyltransferases"/>
    <property type="match status" value="1"/>
</dbReference>
<evidence type="ECO:0000256" key="2">
    <source>
        <dbReference type="ARBA" id="ARBA00022729"/>
    </source>
</evidence>